<gene>
    <name evidence="2" type="ORF">VRU48_09775</name>
</gene>
<accession>A0ABU7I7Q9</accession>
<dbReference type="EMBL" id="JAZDQT010000001">
    <property type="protein sequence ID" value="MEE1945397.1"/>
    <property type="molecule type" value="Genomic_DNA"/>
</dbReference>
<feature type="transmembrane region" description="Helical" evidence="1">
    <location>
        <begin position="37"/>
        <end position="59"/>
    </location>
</feature>
<evidence type="ECO:0000313" key="2">
    <source>
        <dbReference type="EMBL" id="MEE1945397.1"/>
    </source>
</evidence>
<name>A0ABU7I7Q9_9SPHI</name>
<feature type="transmembrane region" description="Helical" evidence="1">
    <location>
        <begin position="176"/>
        <end position="198"/>
    </location>
</feature>
<dbReference type="NCBIfam" id="NF038065">
    <property type="entry name" value="Pr6Pr"/>
    <property type="match status" value="1"/>
</dbReference>
<sequence length="204" mass="23273">MSGRKLLLFIIAITAWASLIAQLVLSFGYSTTDTTETIVRFFSFFTVLTNTLVAIFASVQLVSKPNQQGFFANANTQTAITLYITIVGLVFNLVLRSLWKEGGLQALLNDLLHSVVPLLMIFYWWKYVDGKKATYKSIPFWLIYPAVYAIYTLLRGPFATWYPYPFINVIELGYPIVLRNSAILVLVFLFFSFFFVFLGKKKPV</sequence>
<reference evidence="2 3" key="1">
    <citation type="submission" date="2024-01" db="EMBL/GenBank/DDBJ databases">
        <title>Pedobacter sp. nov., isolated from fresh soil.</title>
        <authorList>
            <person name="Le N.T.T."/>
        </authorList>
    </citation>
    <scope>NUCLEOTIDE SEQUENCE [LARGE SCALE GENOMIC DNA]</scope>
    <source>
        <strain evidence="2 3">KR3-3</strain>
    </source>
</reference>
<organism evidence="2 3">
    <name type="scientific">Pedobacter albus</name>
    <dbReference type="NCBI Taxonomy" id="3113905"/>
    <lineage>
        <taxon>Bacteria</taxon>
        <taxon>Pseudomonadati</taxon>
        <taxon>Bacteroidota</taxon>
        <taxon>Sphingobacteriia</taxon>
        <taxon>Sphingobacteriales</taxon>
        <taxon>Sphingobacteriaceae</taxon>
        <taxon>Pedobacter</taxon>
    </lineage>
</organism>
<evidence type="ECO:0000256" key="1">
    <source>
        <dbReference type="SAM" id="Phobius"/>
    </source>
</evidence>
<comment type="caution">
    <text evidence="2">The sequence shown here is derived from an EMBL/GenBank/DDBJ whole genome shotgun (WGS) entry which is preliminary data.</text>
</comment>
<keyword evidence="1" id="KW-1133">Transmembrane helix</keyword>
<feature type="transmembrane region" description="Helical" evidence="1">
    <location>
        <begin position="140"/>
        <end position="164"/>
    </location>
</feature>
<protein>
    <submittedName>
        <fullName evidence="2">Pr6Pr family membrane protein</fullName>
    </submittedName>
</protein>
<feature type="transmembrane region" description="Helical" evidence="1">
    <location>
        <begin position="80"/>
        <end position="99"/>
    </location>
</feature>
<keyword evidence="1" id="KW-0472">Membrane</keyword>
<keyword evidence="3" id="KW-1185">Reference proteome</keyword>
<keyword evidence="1" id="KW-0812">Transmembrane</keyword>
<proteinExistence type="predicted"/>
<dbReference type="InterPro" id="IPR049713">
    <property type="entry name" value="Pr6Pr-like"/>
</dbReference>
<feature type="transmembrane region" description="Helical" evidence="1">
    <location>
        <begin position="111"/>
        <end position="128"/>
    </location>
</feature>
<evidence type="ECO:0000313" key="3">
    <source>
        <dbReference type="Proteomes" id="UP001336835"/>
    </source>
</evidence>
<dbReference type="RefSeq" id="WP_330107738.1">
    <property type="nucleotide sequence ID" value="NZ_JAZDQT010000001.1"/>
</dbReference>
<dbReference type="Proteomes" id="UP001336835">
    <property type="component" value="Unassembled WGS sequence"/>
</dbReference>